<keyword evidence="3" id="KW-1185">Reference proteome</keyword>
<dbReference type="InterPro" id="IPR029016">
    <property type="entry name" value="GAF-like_dom_sf"/>
</dbReference>
<proteinExistence type="predicted"/>
<name>A0ABT1LEG0_9HYPH</name>
<dbReference type="Gene3D" id="3.30.450.40">
    <property type="match status" value="1"/>
</dbReference>
<dbReference type="InterPro" id="IPR003018">
    <property type="entry name" value="GAF"/>
</dbReference>
<comment type="caution">
    <text evidence="2">The sequence shown here is derived from an EMBL/GenBank/DDBJ whole genome shotgun (WGS) entry which is preliminary data.</text>
</comment>
<evidence type="ECO:0000259" key="1">
    <source>
        <dbReference type="Pfam" id="PF13185"/>
    </source>
</evidence>
<dbReference type="Proteomes" id="UP001205890">
    <property type="component" value="Unassembled WGS sequence"/>
</dbReference>
<accession>A0ABT1LEG0</accession>
<reference evidence="2 3" key="1">
    <citation type="submission" date="2022-07" db="EMBL/GenBank/DDBJ databases">
        <authorList>
            <person name="Li W.-J."/>
            <person name="Deng Q.-Q."/>
        </authorList>
    </citation>
    <scope>NUCLEOTIDE SEQUENCE [LARGE SCALE GENOMIC DNA]</scope>
    <source>
        <strain evidence="2 3">SYSU M60028</strain>
    </source>
</reference>
<dbReference type="Pfam" id="PF13185">
    <property type="entry name" value="GAF_2"/>
    <property type="match status" value="1"/>
</dbReference>
<evidence type="ECO:0000313" key="3">
    <source>
        <dbReference type="Proteomes" id="UP001205890"/>
    </source>
</evidence>
<sequence length="173" mass="18926">MPQSQSLVTEAQLATFDAELGAATTPEACWTALRRLAQASIGARLFTVMEIDNVREVAGRVYTSDPVAYPVSGTKPLRYDAWFDQVHRQKRPFVANTIADIARVFPDHELIWSLGCGSVVNMPIEIGGKVVGTMNALDAEHHYDEARVAAAARLRLPAKAAWLCARHWANAPA</sequence>
<protein>
    <submittedName>
        <fullName evidence="2">GAF domain-containing protein</fullName>
    </submittedName>
</protein>
<dbReference type="EMBL" id="JANCLU010000015">
    <property type="protein sequence ID" value="MCP8939844.1"/>
    <property type="molecule type" value="Genomic_DNA"/>
</dbReference>
<gene>
    <name evidence="2" type="ORF">NK718_15050</name>
</gene>
<feature type="domain" description="GAF" evidence="1">
    <location>
        <begin position="24"/>
        <end position="152"/>
    </location>
</feature>
<dbReference type="SUPFAM" id="SSF55781">
    <property type="entry name" value="GAF domain-like"/>
    <property type="match status" value="1"/>
</dbReference>
<dbReference type="RefSeq" id="WP_254743867.1">
    <property type="nucleotide sequence ID" value="NZ_JANCLU010000015.1"/>
</dbReference>
<evidence type="ECO:0000313" key="2">
    <source>
        <dbReference type="EMBL" id="MCP8939844.1"/>
    </source>
</evidence>
<organism evidence="2 3">
    <name type="scientific">Alsobacter ponti</name>
    <dbReference type="NCBI Taxonomy" id="2962936"/>
    <lineage>
        <taxon>Bacteria</taxon>
        <taxon>Pseudomonadati</taxon>
        <taxon>Pseudomonadota</taxon>
        <taxon>Alphaproteobacteria</taxon>
        <taxon>Hyphomicrobiales</taxon>
        <taxon>Alsobacteraceae</taxon>
        <taxon>Alsobacter</taxon>
    </lineage>
</organism>